<name>A0ABR4ICT3_9EURO</name>
<evidence type="ECO:0000313" key="1">
    <source>
        <dbReference type="EMBL" id="KAL2825536.1"/>
    </source>
</evidence>
<sequence length="74" mass="8205">MLTEYNCCPPVADIAKILDLANIPNLLWGWWVVACHGKLIQTPDIDFIIADDEIEAAAQALEKASQDYTRCTNA</sequence>
<comment type="caution">
    <text evidence="1">The sequence shown here is derived from an EMBL/GenBank/DDBJ whole genome shotgun (WGS) entry which is preliminary data.</text>
</comment>
<evidence type="ECO:0000313" key="2">
    <source>
        <dbReference type="Proteomes" id="UP001610446"/>
    </source>
</evidence>
<dbReference type="EMBL" id="JBFXLU010000487">
    <property type="protein sequence ID" value="KAL2825536.1"/>
    <property type="molecule type" value="Genomic_DNA"/>
</dbReference>
<dbReference type="Proteomes" id="UP001610446">
    <property type="component" value="Unassembled WGS sequence"/>
</dbReference>
<accession>A0ABR4ICT3</accession>
<gene>
    <name evidence="1" type="ORF">BJY01DRAFT_256242</name>
</gene>
<proteinExistence type="predicted"/>
<organism evidence="1 2">
    <name type="scientific">Aspergillus pseudoustus</name>
    <dbReference type="NCBI Taxonomy" id="1810923"/>
    <lineage>
        <taxon>Eukaryota</taxon>
        <taxon>Fungi</taxon>
        <taxon>Dikarya</taxon>
        <taxon>Ascomycota</taxon>
        <taxon>Pezizomycotina</taxon>
        <taxon>Eurotiomycetes</taxon>
        <taxon>Eurotiomycetidae</taxon>
        <taxon>Eurotiales</taxon>
        <taxon>Aspergillaceae</taxon>
        <taxon>Aspergillus</taxon>
        <taxon>Aspergillus subgen. Nidulantes</taxon>
    </lineage>
</organism>
<reference evidence="1 2" key="1">
    <citation type="submission" date="2024-07" db="EMBL/GenBank/DDBJ databases">
        <title>Section-level genome sequencing and comparative genomics of Aspergillus sections Usti and Cavernicolus.</title>
        <authorList>
            <consortium name="Lawrence Berkeley National Laboratory"/>
            <person name="Nybo J.L."/>
            <person name="Vesth T.C."/>
            <person name="Theobald S."/>
            <person name="Frisvad J.C."/>
            <person name="Larsen T.O."/>
            <person name="Kjaerboelling I."/>
            <person name="Rothschild-Mancinelli K."/>
            <person name="Lyhne E.K."/>
            <person name="Kogle M.E."/>
            <person name="Barry K."/>
            <person name="Clum A."/>
            <person name="Na H."/>
            <person name="Ledsgaard L."/>
            <person name="Lin J."/>
            <person name="Lipzen A."/>
            <person name="Kuo A."/>
            <person name="Riley R."/>
            <person name="Mondo S."/>
            <person name="Labutti K."/>
            <person name="Haridas S."/>
            <person name="Pangalinan J."/>
            <person name="Salamov A.A."/>
            <person name="Simmons B.A."/>
            <person name="Magnuson J.K."/>
            <person name="Chen J."/>
            <person name="Drula E."/>
            <person name="Henrissat B."/>
            <person name="Wiebenga A."/>
            <person name="Lubbers R.J."/>
            <person name="Gomes A.C."/>
            <person name="Makela M.R."/>
            <person name="Stajich J."/>
            <person name="Grigoriev I.V."/>
            <person name="Mortensen U.H."/>
            <person name="De Vries R.P."/>
            <person name="Baker S.E."/>
            <person name="Andersen M.R."/>
        </authorList>
    </citation>
    <scope>NUCLEOTIDE SEQUENCE [LARGE SCALE GENOMIC DNA]</scope>
    <source>
        <strain evidence="1 2">CBS 123904</strain>
    </source>
</reference>
<protein>
    <submittedName>
        <fullName evidence="1">Uncharacterized protein</fullName>
    </submittedName>
</protein>
<keyword evidence="2" id="KW-1185">Reference proteome</keyword>